<dbReference type="HOGENOM" id="CLU_030289_0_0_1"/>
<protein>
    <submittedName>
        <fullName evidence="1">Dehydrogenase-like protein</fullName>
    </submittedName>
</protein>
<evidence type="ECO:0000313" key="1">
    <source>
        <dbReference type="EMBL" id="EGS22538.1"/>
    </source>
</evidence>
<dbReference type="CDD" id="cd15482">
    <property type="entry name" value="Sialidase_non-viral"/>
    <property type="match status" value="1"/>
</dbReference>
<accession>G0S3F5</accession>
<keyword evidence="2" id="KW-1185">Reference proteome</keyword>
<dbReference type="PANTHER" id="PTHR38792:SF3">
    <property type="entry name" value="BNR_ASP-BOX REPEAT DOMAIN PROTEIN (AFU_ORTHOLOGUE AFUA_7G06430)-RELATED"/>
    <property type="match status" value="1"/>
</dbReference>
<dbReference type="GeneID" id="18256121"/>
<dbReference type="AlphaFoldDB" id="G0S3F5"/>
<dbReference type="KEGG" id="cthr:CTHT_0020830"/>
<sequence>MDVPHSLPNRQFHVAPSEHFIHSVHGTYPRLCRLPDGSLLAGYTTFSTLATDDTNHTVNEHILTIARSTDNGHSFSPWGEVARSAGDLDNLFLLPLPNSETVLAAFRNHDLSPEDGKMHTFFRITVCESTDAGQTWHFLSQAAEKEAPFGFWEPFLRLGSEPGEIQLYFSQEFAPDDQNTMLTRSFDGGRTWSTPVIVTGEGERLRDGMVGLAKTWDCFYIGNGDEEGEEGEKTRREALALVMETTRHGPFSIEAVLSYDGGHTFGHRQVVYEPRHGKHAGAPQIASFVDGSVAVVFMTDEDGDGRSHWPHGAQIKVVFSGPPINGRFHWTSPMVVGDSPSFWPGIMRVGDHQVLAVYELSSSIRGKILSVTSWM</sequence>
<dbReference type="eggNOG" id="ENOG502SJ2P">
    <property type="taxonomic scope" value="Eukaryota"/>
</dbReference>
<dbReference type="Proteomes" id="UP000008066">
    <property type="component" value="Unassembled WGS sequence"/>
</dbReference>
<organism evidence="2">
    <name type="scientific">Chaetomium thermophilum (strain DSM 1495 / CBS 144.50 / IMI 039719)</name>
    <name type="common">Thermochaetoides thermophila</name>
    <dbReference type="NCBI Taxonomy" id="759272"/>
    <lineage>
        <taxon>Eukaryota</taxon>
        <taxon>Fungi</taxon>
        <taxon>Dikarya</taxon>
        <taxon>Ascomycota</taxon>
        <taxon>Pezizomycotina</taxon>
        <taxon>Sordariomycetes</taxon>
        <taxon>Sordariomycetidae</taxon>
        <taxon>Sordariales</taxon>
        <taxon>Chaetomiaceae</taxon>
        <taxon>Thermochaetoides</taxon>
    </lineage>
</organism>
<gene>
    <name evidence="1" type="ORF">CTHT_0020830</name>
</gene>
<dbReference type="InterPro" id="IPR036278">
    <property type="entry name" value="Sialidase_sf"/>
</dbReference>
<reference evidence="1 2" key="1">
    <citation type="journal article" date="2011" name="Cell">
        <title>Insight into structure and assembly of the nuclear pore complex by utilizing the genome of a eukaryotic thermophile.</title>
        <authorList>
            <person name="Amlacher S."/>
            <person name="Sarges P."/>
            <person name="Flemming D."/>
            <person name="van Noort V."/>
            <person name="Kunze R."/>
            <person name="Devos D.P."/>
            <person name="Arumugam M."/>
            <person name="Bork P."/>
            <person name="Hurt E."/>
        </authorList>
    </citation>
    <scope>NUCLEOTIDE SEQUENCE [LARGE SCALE GENOMIC DNA]</scope>
    <source>
        <strain evidence="2">DSM 1495 / CBS 144.50 / IMI 039719</strain>
    </source>
</reference>
<dbReference type="RefSeq" id="XP_006692557.1">
    <property type="nucleotide sequence ID" value="XM_006692494.1"/>
</dbReference>
<dbReference type="STRING" id="759272.G0S3F5"/>
<name>G0S3F5_CHATD</name>
<dbReference type="EMBL" id="GL988040">
    <property type="protein sequence ID" value="EGS22538.1"/>
    <property type="molecule type" value="Genomic_DNA"/>
</dbReference>
<dbReference type="OrthoDB" id="2739686at2759"/>
<dbReference type="PANTHER" id="PTHR38792">
    <property type="entry name" value="BNR/ASP-BOX REPEAT DOMAIN PROTEIN (AFU_ORTHOLOGUE AFUA_7G06430)-RELATED"/>
    <property type="match status" value="1"/>
</dbReference>
<dbReference type="SUPFAM" id="SSF50939">
    <property type="entry name" value="Sialidases"/>
    <property type="match status" value="1"/>
</dbReference>
<dbReference type="Gene3D" id="2.120.10.10">
    <property type="match status" value="1"/>
</dbReference>
<evidence type="ECO:0000313" key="2">
    <source>
        <dbReference type="Proteomes" id="UP000008066"/>
    </source>
</evidence>
<dbReference type="OMA" id="QEFAHNN"/>
<proteinExistence type="predicted"/>